<name>A0A9P0ZL25_CUSEU</name>
<proteinExistence type="predicted"/>
<evidence type="ECO:0000313" key="1">
    <source>
        <dbReference type="EMBL" id="CAH9106710.1"/>
    </source>
</evidence>
<dbReference type="EMBL" id="CAMAPE010000050">
    <property type="protein sequence ID" value="CAH9106710.1"/>
    <property type="molecule type" value="Genomic_DNA"/>
</dbReference>
<dbReference type="Proteomes" id="UP001152484">
    <property type="component" value="Unassembled WGS sequence"/>
</dbReference>
<sequence length="108" mass="11880">MDTGATSHLTVTPGTLSRVFNNSTICSLLVCNGSHIPITACCTRTITLPHCQLYLHNTLVAPHIIKILVPVLKFTTDNNVSVDFDPYIFMRCNSYVELYPITGNVVTP</sequence>
<reference evidence="1" key="1">
    <citation type="submission" date="2022-07" db="EMBL/GenBank/DDBJ databases">
        <authorList>
            <person name="Macas J."/>
            <person name="Novak P."/>
            <person name="Neumann P."/>
        </authorList>
    </citation>
    <scope>NUCLEOTIDE SEQUENCE</scope>
</reference>
<evidence type="ECO:0000313" key="2">
    <source>
        <dbReference type="Proteomes" id="UP001152484"/>
    </source>
</evidence>
<accession>A0A9P0ZL25</accession>
<protein>
    <submittedName>
        <fullName evidence="1">Uncharacterized protein</fullName>
    </submittedName>
</protein>
<comment type="caution">
    <text evidence="1">The sequence shown here is derived from an EMBL/GenBank/DDBJ whole genome shotgun (WGS) entry which is preliminary data.</text>
</comment>
<gene>
    <name evidence="1" type="ORF">CEURO_LOCUS17420</name>
</gene>
<keyword evidence="2" id="KW-1185">Reference proteome</keyword>
<organism evidence="1 2">
    <name type="scientific">Cuscuta europaea</name>
    <name type="common">European dodder</name>
    <dbReference type="NCBI Taxonomy" id="41803"/>
    <lineage>
        <taxon>Eukaryota</taxon>
        <taxon>Viridiplantae</taxon>
        <taxon>Streptophyta</taxon>
        <taxon>Embryophyta</taxon>
        <taxon>Tracheophyta</taxon>
        <taxon>Spermatophyta</taxon>
        <taxon>Magnoliopsida</taxon>
        <taxon>eudicotyledons</taxon>
        <taxon>Gunneridae</taxon>
        <taxon>Pentapetalae</taxon>
        <taxon>asterids</taxon>
        <taxon>lamiids</taxon>
        <taxon>Solanales</taxon>
        <taxon>Convolvulaceae</taxon>
        <taxon>Cuscuteae</taxon>
        <taxon>Cuscuta</taxon>
        <taxon>Cuscuta subgen. Cuscuta</taxon>
    </lineage>
</organism>
<dbReference type="AlphaFoldDB" id="A0A9P0ZL25"/>
<dbReference type="OrthoDB" id="912930at2759"/>
<feature type="non-terminal residue" evidence="1">
    <location>
        <position position="108"/>
    </location>
</feature>